<protein>
    <submittedName>
        <fullName evidence="9">MgtC family protein</fullName>
    </submittedName>
</protein>
<dbReference type="AlphaFoldDB" id="A0A0G1N4X1"/>
<evidence type="ECO:0000313" key="10">
    <source>
        <dbReference type="Proteomes" id="UP000034727"/>
    </source>
</evidence>
<organism evidence="9 10">
    <name type="scientific">Candidatus Jorgensenbacteria bacterium GW2011_GWA2_45_9</name>
    <dbReference type="NCBI Taxonomy" id="1618663"/>
    <lineage>
        <taxon>Bacteria</taxon>
        <taxon>Candidatus Joergenseniibacteriota</taxon>
    </lineage>
</organism>
<evidence type="ECO:0000256" key="2">
    <source>
        <dbReference type="ARBA" id="ARBA00009298"/>
    </source>
</evidence>
<dbReference type="InterPro" id="IPR049177">
    <property type="entry name" value="MgtC_SapB_SrpB_YhiD_N"/>
</dbReference>
<dbReference type="EMBL" id="LCLJ01000006">
    <property type="protein sequence ID" value="KKU15631.1"/>
    <property type="molecule type" value="Genomic_DNA"/>
</dbReference>
<dbReference type="PATRIC" id="fig|1618663.3.peg.253"/>
<keyword evidence="4 7" id="KW-0812">Transmembrane</keyword>
<evidence type="ECO:0000313" key="9">
    <source>
        <dbReference type="EMBL" id="KKU15631.1"/>
    </source>
</evidence>
<feature type="transmembrane region" description="Helical" evidence="7">
    <location>
        <begin position="7"/>
        <end position="24"/>
    </location>
</feature>
<dbReference type="Pfam" id="PF02308">
    <property type="entry name" value="MgtC"/>
    <property type="match status" value="1"/>
</dbReference>
<keyword evidence="3" id="KW-1003">Cell membrane</keyword>
<dbReference type="PANTHER" id="PTHR33778">
    <property type="entry name" value="PROTEIN MGTC"/>
    <property type="match status" value="1"/>
</dbReference>
<gene>
    <name evidence="9" type="ORF">UX22_C0006G0039</name>
</gene>
<feature type="transmembrane region" description="Helical" evidence="7">
    <location>
        <begin position="78"/>
        <end position="95"/>
    </location>
</feature>
<keyword evidence="6 7" id="KW-0472">Membrane</keyword>
<dbReference type="PRINTS" id="PR01837">
    <property type="entry name" value="MGTCSAPBPROT"/>
</dbReference>
<keyword evidence="5 7" id="KW-1133">Transmembrane helix</keyword>
<sequence length="158" mass="16619">MLTIEDMIFRFCVAVVLGAIIGLEREYIGKEAGLRTNMIVSAGAAIFSIVGVVLPYIISTSPANLSDVIARNSGFLSVIANVVVGVGFLGAGIIVKQGIHVHGLTTAATVWFAAALGILAGIGLVKFGFFAAIFTVALLTLLRHLNLPKLFKHKVRGD</sequence>
<comment type="subcellular location">
    <subcellularLocation>
        <location evidence="1">Cell membrane</location>
        <topology evidence="1">Multi-pass membrane protein</topology>
    </subcellularLocation>
</comment>
<dbReference type="InterPro" id="IPR003416">
    <property type="entry name" value="MgtC/SapB/SrpB/YhiD_fam"/>
</dbReference>
<dbReference type="Proteomes" id="UP000034727">
    <property type="component" value="Unassembled WGS sequence"/>
</dbReference>
<evidence type="ECO:0000259" key="8">
    <source>
        <dbReference type="Pfam" id="PF02308"/>
    </source>
</evidence>
<comment type="caution">
    <text evidence="9">The sequence shown here is derived from an EMBL/GenBank/DDBJ whole genome shotgun (WGS) entry which is preliminary data.</text>
</comment>
<proteinExistence type="inferred from homology"/>
<evidence type="ECO:0000256" key="3">
    <source>
        <dbReference type="ARBA" id="ARBA00022475"/>
    </source>
</evidence>
<evidence type="ECO:0000256" key="7">
    <source>
        <dbReference type="SAM" id="Phobius"/>
    </source>
</evidence>
<dbReference type="GO" id="GO:0005886">
    <property type="term" value="C:plasma membrane"/>
    <property type="evidence" value="ECO:0007669"/>
    <property type="project" value="UniProtKB-SubCell"/>
</dbReference>
<feature type="domain" description="MgtC/SapB/SrpB/YhiD N-terminal" evidence="8">
    <location>
        <begin position="12"/>
        <end position="145"/>
    </location>
</feature>
<evidence type="ECO:0000256" key="6">
    <source>
        <dbReference type="ARBA" id="ARBA00023136"/>
    </source>
</evidence>
<feature type="transmembrane region" description="Helical" evidence="7">
    <location>
        <begin position="102"/>
        <end position="122"/>
    </location>
</feature>
<evidence type="ECO:0000256" key="5">
    <source>
        <dbReference type="ARBA" id="ARBA00022989"/>
    </source>
</evidence>
<name>A0A0G1N4X1_9BACT</name>
<accession>A0A0G1N4X1</accession>
<reference evidence="9 10" key="1">
    <citation type="journal article" date="2015" name="Nature">
        <title>rRNA introns, odd ribosomes, and small enigmatic genomes across a large radiation of phyla.</title>
        <authorList>
            <person name="Brown C.T."/>
            <person name="Hug L.A."/>
            <person name="Thomas B.C."/>
            <person name="Sharon I."/>
            <person name="Castelle C.J."/>
            <person name="Singh A."/>
            <person name="Wilkins M.J."/>
            <person name="Williams K.H."/>
            <person name="Banfield J.F."/>
        </authorList>
    </citation>
    <scope>NUCLEOTIDE SEQUENCE [LARGE SCALE GENOMIC DNA]</scope>
</reference>
<feature type="transmembrane region" description="Helical" evidence="7">
    <location>
        <begin position="36"/>
        <end position="58"/>
    </location>
</feature>
<evidence type="ECO:0000256" key="1">
    <source>
        <dbReference type="ARBA" id="ARBA00004651"/>
    </source>
</evidence>
<comment type="similarity">
    <text evidence="2">Belongs to the MgtC/SapB family.</text>
</comment>
<dbReference type="PANTHER" id="PTHR33778:SF3">
    <property type="entry name" value="PROTEIN MGTC"/>
    <property type="match status" value="1"/>
</dbReference>
<evidence type="ECO:0000256" key="4">
    <source>
        <dbReference type="ARBA" id="ARBA00022692"/>
    </source>
</evidence>